<dbReference type="PANTHER" id="PTHR38011:SF2">
    <property type="entry name" value="BIFUNCTIONAL DEAMINASE-REDUCTASE DOMAIN PROTEIN"/>
    <property type="match status" value="1"/>
</dbReference>
<dbReference type="Gene3D" id="3.40.430.10">
    <property type="entry name" value="Dihydrofolate Reductase, subunit A"/>
    <property type="match status" value="1"/>
</dbReference>
<evidence type="ECO:0000313" key="2">
    <source>
        <dbReference type="EMBL" id="SKA18304.1"/>
    </source>
</evidence>
<dbReference type="InterPro" id="IPR050765">
    <property type="entry name" value="Riboflavin_Biosynth_HTPR"/>
</dbReference>
<gene>
    <name evidence="2" type="ORF">SAMN04488132_1149</name>
</gene>
<dbReference type="EMBL" id="FUWH01000014">
    <property type="protein sequence ID" value="SKA18304.1"/>
    <property type="molecule type" value="Genomic_DNA"/>
</dbReference>
<evidence type="ECO:0000259" key="1">
    <source>
        <dbReference type="Pfam" id="PF01872"/>
    </source>
</evidence>
<dbReference type="Proteomes" id="UP000190888">
    <property type="component" value="Unassembled WGS sequence"/>
</dbReference>
<accession>A0A1T4RQR5</accession>
<dbReference type="InterPro" id="IPR024072">
    <property type="entry name" value="DHFR-like_dom_sf"/>
</dbReference>
<keyword evidence="3" id="KW-1185">Reference proteome</keyword>
<name>A0A1T4RQR5_9BACT</name>
<dbReference type="SUPFAM" id="SSF53597">
    <property type="entry name" value="Dihydrofolate reductase-like"/>
    <property type="match status" value="1"/>
</dbReference>
<organism evidence="2 3">
    <name type="scientific">Sediminibacterium ginsengisoli</name>
    <dbReference type="NCBI Taxonomy" id="413434"/>
    <lineage>
        <taxon>Bacteria</taxon>
        <taxon>Pseudomonadati</taxon>
        <taxon>Bacteroidota</taxon>
        <taxon>Chitinophagia</taxon>
        <taxon>Chitinophagales</taxon>
        <taxon>Chitinophagaceae</taxon>
        <taxon>Sediminibacterium</taxon>
    </lineage>
</organism>
<evidence type="ECO:0000313" key="3">
    <source>
        <dbReference type="Proteomes" id="UP000190888"/>
    </source>
</evidence>
<dbReference type="GO" id="GO:0008703">
    <property type="term" value="F:5-amino-6-(5-phosphoribosylamino)uracil reductase activity"/>
    <property type="evidence" value="ECO:0007669"/>
    <property type="project" value="InterPro"/>
</dbReference>
<protein>
    <submittedName>
        <fullName evidence="2">Dihydrofolate reductase</fullName>
    </submittedName>
</protein>
<dbReference type="AlphaFoldDB" id="A0A1T4RQR5"/>
<dbReference type="STRING" id="413434.SAMN04488132_1149"/>
<sequence length="198" mass="21919">MRKITVLSMITLDGVMQAPGGPEEDPSDGFQFGGWVAPYGDDTGNKAIQKEMNQPVDYLLGRKTFDIWADYWPKHAAVWPGINNGTKYVLSNTLKSSDWEKTVFLKDIEDIKKLKSSEGPDLQVWGSSKLVRLLLEHDLVDEMRLKIYPLILGQGKHLFPNGAIPAAFTLTECTATSKSVILASYSRSGEVKTGDLTV</sequence>
<dbReference type="RefSeq" id="WP_078832721.1">
    <property type="nucleotide sequence ID" value="NZ_FUWH01000014.1"/>
</dbReference>
<feature type="domain" description="Bacterial bifunctional deaminase-reductase C-terminal" evidence="1">
    <location>
        <begin position="2"/>
        <end position="181"/>
    </location>
</feature>
<dbReference type="OrthoDB" id="195113at2"/>
<dbReference type="GO" id="GO:0009231">
    <property type="term" value="P:riboflavin biosynthetic process"/>
    <property type="evidence" value="ECO:0007669"/>
    <property type="project" value="InterPro"/>
</dbReference>
<proteinExistence type="predicted"/>
<dbReference type="InterPro" id="IPR002734">
    <property type="entry name" value="RibDG_C"/>
</dbReference>
<dbReference type="Pfam" id="PF01872">
    <property type="entry name" value="RibD_C"/>
    <property type="match status" value="1"/>
</dbReference>
<reference evidence="2 3" key="1">
    <citation type="submission" date="2017-02" db="EMBL/GenBank/DDBJ databases">
        <authorList>
            <person name="Peterson S.W."/>
        </authorList>
    </citation>
    <scope>NUCLEOTIDE SEQUENCE [LARGE SCALE GENOMIC DNA]</scope>
    <source>
        <strain evidence="2 3">DSM 22335</strain>
    </source>
</reference>
<dbReference type="PANTHER" id="PTHR38011">
    <property type="entry name" value="DIHYDROFOLATE REDUCTASE FAMILY PROTEIN (AFU_ORTHOLOGUE AFUA_8G06820)"/>
    <property type="match status" value="1"/>
</dbReference>